<organism evidence="2 3">
    <name type="scientific">Nocardiopsis sinuspersici</name>
    <dbReference type="NCBI Taxonomy" id="501010"/>
    <lineage>
        <taxon>Bacteria</taxon>
        <taxon>Bacillati</taxon>
        <taxon>Actinomycetota</taxon>
        <taxon>Actinomycetes</taxon>
        <taxon>Streptosporangiales</taxon>
        <taxon>Nocardiopsidaceae</taxon>
        <taxon>Nocardiopsis</taxon>
    </lineage>
</organism>
<protein>
    <submittedName>
        <fullName evidence="2">Uncharacterized protein</fullName>
    </submittedName>
</protein>
<feature type="compositionally biased region" description="Basic and acidic residues" evidence="1">
    <location>
        <begin position="59"/>
        <end position="69"/>
    </location>
</feature>
<dbReference type="EMBL" id="JACCHL010000001">
    <property type="protein sequence ID" value="NYH52043.1"/>
    <property type="molecule type" value="Genomic_DNA"/>
</dbReference>
<dbReference type="AlphaFoldDB" id="A0A7Y9XAF9"/>
<feature type="region of interest" description="Disordered" evidence="1">
    <location>
        <begin position="47"/>
        <end position="69"/>
    </location>
</feature>
<sequence length="69" mass="7419">MPIGRHDHVPDRHRARNLRRALRTGRITLLGSRPAAAGRALRAAGLLAPGAPDPATPEEAARLLGDREE</sequence>
<accession>A0A7Y9XAF9</accession>
<name>A0A7Y9XAF9_9ACTN</name>
<gene>
    <name evidence="2" type="ORF">HNR06_001632</name>
</gene>
<evidence type="ECO:0000313" key="2">
    <source>
        <dbReference type="EMBL" id="NYH52043.1"/>
    </source>
</evidence>
<evidence type="ECO:0000313" key="3">
    <source>
        <dbReference type="Proteomes" id="UP000584931"/>
    </source>
</evidence>
<dbReference type="Proteomes" id="UP000584931">
    <property type="component" value="Unassembled WGS sequence"/>
</dbReference>
<reference evidence="2 3" key="1">
    <citation type="submission" date="2020-07" db="EMBL/GenBank/DDBJ databases">
        <title>Sequencing the genomes of 1000 actinobacteria strains.</title>
        <authorList>
            <person name="Klenk H.-P."/>
        </authorList>
    </citation>
    <scope>NUCLEOTIDE SEQUENCE [LARGE SCALE GENOMIC DNA]</scope>
    <source>
        <strain evidence="2 3">DSM 45278</strain>
    </source>
</reference>
<proteinExistence type="predicted"/>
<comment type="caution">
    <text evidence="2">The sequence shown here is derived from an EMBL/GenBank/DDBJ whole genome shotgun (WGS) entry which is preliminary data.</text>
</comment>
<evidence type="ECO:0000256" key="1">
    <source>
        <dbReference type="SAM" id="MobiDB-lite"/>
    </source>
</evidence>
<dbReference type="RefSeq" id="WP_337797835.1">
    <property type="nucleotide sequence ID" value="NZ_JACCHL010000001.1"/>
</dbReference>